<evidence type="ECO:0000313" key="6">
    <source>
        <dbReference type="EMBL" id="MDR6891587.1"/>
    </source>
</evidence>
<dbReference type="RefSeq" id="WP_343826369.1">
    <property type="nucleotide sequence ID" value="NZ_BAAAIU010000022.1"/>
</dbReference>
<feature type="domain" description="CobQ/CobB/MinD/ParA nucleotide binding" evidence="5">
    <location>
        <begin position="297"/>
        <end position="469"/>
    </location>
</feature>
<dbReference type="NCBIfam" id="TIGR01007">
    <property type="entry name" value="eps_fam"/>
    <property type="match status" value="1"/>
</dbReference>
<feature type="transmembrane region" description="Helical" evidence="4">
    <location>
        <begin position="25"/>
        <end position="47"/>
    </location>
</feature>
<keyword evidence="4" id="KW-1133">Transmembrane helix</keyword>
<dbReference type="InterPro" id="IPR005702">
    <property type="entry name" value="Wzc-like_C"/>
</dbReference>
<evidence type="ECO:0000256" key="1">
    <source>
        <dbReference type="ARBA" id="ARBA00022741"/>
    </source>
</evidence>
<dbReference type="EMBL" id="JAVDUI010000001">
    <property type="protein sequence ID" value="MDR6891587.1"/>
    <property type="molecule type" value="Genomic_DNA"/>
</dbReference>
<proteinExistence type="predicted"/>
<gene>
    <name evidence="6" type="ORF">J2S35_000527</name>
</gene>
<feature type="region of interest" description="Disordered" evidence="3">
    <location>
        <begin position="487"/>
        <end position="511"/>
    </location>
</feature>
<feature type="compositionally biased region" description="Polar residues" evidence="3">
    <location>
        <begin position="500"/>
        <end position="511"/>
    </location>
</feature>
<sequence>MSDDPKTSRDTTAQNLRDAGRALRLHWLAICLTTLLGLAAAMGWAAVQPRTYTAHSTGQVTTGNNDNLGLALAADQLARSKATQFKALATSPAVAKAAVSKAGIDLSPDAALGRVSVSVPLDTAQLEISAKGSTPDEARKLADAWVAALGDEAQKIENGGSKPKASSSSSPEGQSSVIRVVSISQAALPGAPSSPNLKVALAIGLLAGLLAGFIYALVKSYFDRRIRSAAIFTSEFDIPVVGTIPASKVVADGKRISGRGDTSVDTADFRVTEAFKELRTNVQFMNPDNPPRIFTVTSALPGDGKSTVADNIALSIAEQGRPVFLVDADLRRPTVARTFKIIEIAGLTDVIVGKARLDDVLQEIPSHPSLQILGAGPIPPNPSEIIASDRFSAIIYELAERGTVIIDAPPLLPVTDAAILAARFDGALIVAQAGQTTIDALQTAIDNLRRVNARILGAVLNRVPTSKGEASRYNYYGHQYDYSADIKSNKRKGKRAAASSRLTRNNSSNEA</sequence>
<dbReference type="AlphaFoldDB" id="A0AAE3YF72"/>
<dbReference type="InterPro" id="IPR002586">
    <property type="entry name" value="CobQ/CobB/MinD/ParA_Nub-bd_dom"/>
</dbReference>
<dbReference type="Gene3D" id="3.40.50.300">
    <property type="entry name" value="P-loop containing nucleotide triphosphate hydrolases"/>
    <property type="match status" value="1"/>
</dbReference>
<feature type="transmembrane region" description="Helical" evidence="4">
    <location>
        <begin position="199"/>
        <end position="218"/>
    </location>
</feature>
<dbReference type="Pfam" id="PF01656">
    <property type="entry name" value="CbiA"/>
    <property type="match status" value="1"/>
</dbReference>
<name>A0AAE3YF72_9MICC</name>
<keyword evidence="4" id="KW-0472">Membrane</keyword>
<evidence type="ECO:0000313" key="7">
    <source>
        <dbReference type="Proteomes" id="UP001247307"/>
    </source>
</evidence>
<keyword evidence="4" id="KW-0812">Transmembrane</keyword>
<dbReference type="SUPFAM" id="SSF52540">
    <property type="entry name" value="P-loop containing nucleoside triphosphate hydrolases"/>
    <property type="match status" value="1"/>
</dbReference>
<protein>
    <submittedName>
        <fullName evidence="6">Capsular exopolysaccharide synthesis family protein</fullName>
    </submittedName>
</protein>
<dbReference type="Proteomes" id="UP001247307">
    <property type="component" value="Unassembled WGS sequence"/>
</dbReference>
<evidence type="ECO:0000256" key="3">
    <source>
        <dbReference type="SAM" id="MobiDB-lite"/>
    </source>
</evidence>
<accession>A0AAE3YF72</accession>
<keyword evidence="2" id="KW-0067">ATP-binding</keyword>
<organism evidence="6 7">
    <name type="scientific">Falsarthrobacter nasiphocae</name>
    <dbReference type="NCBI Taxonomy" id="189863"/>
    <lineage>
        <taxon>Bacteria</taxon>
        <taxon>Bacillati</taxon>
        <taxon>Actinomycetota</taxon>
        <taxon>Actinomycetes</taxon>
        <taxon>Micrococcales</taxon>
        <taxon>Micrococcaceae</taxon>
        <taxon>Falsarthrobacter</taxon>
    </lineage>
</organism>
<keyword evidence="1" id="KW-0547">Nucleotide-binding</keyword>
<evidence type="ECO:0000256" key="4">
    <source>
        <dbReference type="SAM" id="Phobius"/>
    </source>
</evidence>
<dbReference type="PANTHER" id="PTHR32309">
    <property type="entry name" value="TYROSINE-PROTEIN KINASE"/>
    <property type="match status" value="1"/>
</dbReference>
<dbReference type="PANTHER" id="PTHR32309:SF13">
    <property type="entry name" value="FERRIC ENTEROBACTIN TRANSPORT PROTEIN FEPE"/>
    <property type="match status" value="1"/>
</dbReference>
<keyword evidence="7" id="KW-1185">Reference proteome</keyword>
<dbReference type="GO" id="GO:0005524">
    <property type="term" value="F:ATP binding"/>
    <property type="evidence" value="ECO:0007669"/>
    <property type="project" value="UniProtKB-KW"/>
</dbReference>
<comment type="caution">
    <text evidence="6">The sequence shown here is derived from an EMBL/GenBank/DDBJ whole genome shotgun (WGS) entry which is preliminary data.</text>
</comment>
<dbReference type="InterPro" id="IPR027417">
    <property type="entry name" value="P-loop_NTPase"/>
</dbReference>
<evidence type="ECO:0000259" key="5">
    <source>
        <dbReference type="Pfam" id="PF01656"/>
    </source>
</evidence>
<reference evidence="6" key="1">
    <citation type="submission" date="2023-07" db="EMBL/GenBank/DDBJ databases">
        <title>Sequencing the genomes of 1000 actinobacteria strains.</title>
        <authorList>
            <person name="Klenk H.-P."/>
        </authorList>
    </citation>
    <scope>NUCLEOTIDE SEQUENCE</scope>
    <source>
        <strain evidence="6">DSM 13988</strain>
    </source>
</reference>
<dbReference type="InterPro" id="IPR050445">
    <property type="entry name" value="Bact_polysacc_biosynth/exp"/>
</dbReference>
<evidence type="ECO:0000256" key="2">
    <source>
        <dbReference type="ARBA" id="ARBA00022840"/>
    </source>
</evidence>
<dbReference type="CDD" id="cd05387">
    <property type="entry name" value="BY-kinase"/>
    <property type="match status" value="1"/>
</dbReference>